<feature type="compositionally biased region" description="Pro residues" evidence="1">
    <location>
        <begin position="320"/>
        <end position="329"/>
    </location>
</feature>
<feature type="compositionally biased region" description="Basic residues" evidence="1">
    <location>
        <begin position="96"/>
        <end position="111"/>
    </location>
</feature>
<feature type="compositionally biased region" description="Basic and acidic residues" evidence="1">
    <location>
        <begin position="119"/>
        <end position="180"/>
    </location>
</feature>
<evidence type="ECO:0000313" key="3">
    <source>
        <dbReference type="Proteomes" id="UP001365128"/>
    </source>
</evidence>
<protein>
    <submittedName>
        <fullName evidence="2">Uncharacterized protein</fullName>
    </submittedName>
</protein>
<keyword evidence="3" id="KW-1185">Reference proteome</keyword>
<proteinExistence type="predicted"/>
<feature type="compositionally biased region" description="Basic and acidic residues" evidence="1">
    <location>
        <begin position="30"/>
        <end position="39"/>
    </location>
</feature>
<feature type="compositionally biased region" description="Basic and acidic residues" evidence="1">
    <location>
        <begin position="518"/>
        <end position="528"/>
    </location>
</feature>
<feature type="compositionally biased region" description="Basic and acidic residues" evidence="1">
    <location>
        <begin position="330"/>
        <end position="356"/>
    </location>
</feature>
<accession>A0ABR1MGQ9</accession>
<name>A0ABR1MGQ9_9PEZI</name>
<comment type="caution">
    <text evidence="2">The sequence shown here is derived from an EMBL/GenBank/DDBJ whole genome shotgun (WGS) entry which is preliminary data.</text>
</comment>
<feature type="compositionally biased region" description="Low complexity" evidence="1">
    <location>
        <begin position="285"/>
        <end position="301"/>
    </location>
</feature>
<feature type="region of interest" description="Disordered" evidence="1">
    <location>
        <begin position="30"/>
        <end position="528"/>
    </location>
</feature>
<evidence type="ECO:0000313" key="2">
    <source>
        <dbReference type="EMBL" id="KAK7546220.1"/>
    </source>
</evidence>
<reference evidence="2 3" key="1">
    <citation type="submission" date="2024-04" db="EMBL/GenBank/DDBJ databases">
        <title>Phyllosticta paracitricarpa is synonymous to the EU quarantine fungus P. citricarpa based on phylogenomic analyses.</title>
        <authorList>
            <consortium name="Lawrence Berkeley National Laboratory"/>
            <person name="Van Ingen-Buijs V.A."/>
            <person name="Van Westerhoven A.C."/>
            <person name="Haridas S."/>
            <person name="Skiadas P."/>
            <person name="Martin F."/>
            <person name="Groenewald J.Z."/>
            <person name="Crous P.W."/>
            <person name="Seidl M.F."/>
        </authorList>
    </citation>
    <scope>NUCLEOTIDE SEQUENCE [LARGE SCALE GENOMIC DNA]</scope>
    <source>
        <strain evidence="2 3">CBS 122670</strain>
    </source>
</reference>
<organism evidence="2 3">
    <name type="scientific">Phyllosticta citricarpa</name>
    <dbReference type="NCBI Taxonomy" id="55181"/>
    <lineage>
        <taxon>Eukaryota</taxon>
        <taxon>Fungi</taxon>
        <taxon>Dikarya</taxon>
        <taxon>Ascomycota</taxon>
        <taxon>Pezizomycotina</taxon>
        <taxon>Dothideomycetes</taxon>
        <taxon>Dothideomycetes incertae sedis</taxon>
        <taxon>Botryosphaeriales</taxon>
        <taxon>Phyllostictaceae</taxon>
        <taxon>Phyllosticta</taxon>
    </lineage>
</organism>
<evidence type="ECO:0000256" key="1">
    <source>
        <dbReference type="SAM" id="MobiDB-lite"/>
    </source>
</evidence>
<dbReference type="EMBL" id="JBBPDW010000015">
    <property type="protein sequence ID" value="KAK7546220.1"/>
    <property type="molecule type" value="Genomic_DNA"/>
</dbReference>
<sequence>MKGVATQPYHSQQPPAWYSVTSFTFSIAMDRERDRDRSMKSNAYNYRPGGERYAPGASTYRPGRSPPPRDSYRSTRSPPRRPPPADTYVPASSRMARPRSRSPAFRRRSRSPRGGYMRPESDTWRRPRSPPRREYSPRREFSPRPGRFDDRRDTRPRSPPREFISDRYDRRSPPRIRERSPPPLKRSRDVSPVGSRGRSPPPAKRERLASPPLRASRYEEPRPRAYSPPRRPFSPPRERNYRPRSRSPPPREDRVDLYGVDTWRHRSPSPPRFAALDAGVRSGRESVASSRRSSPPVHPSRLGLVADDRPPRPADFSPRPRSPYRPPRSPLERERSPPRREPMPTREPLPPREREYTNGSGAPPSGPRNGDFSRVPPTGPAGGRYGPAMSPPAGPSMSMSAHSRNTNPILSAPSRPRGGGRGSFGGRDYSPYEPAPMGPRRGSGPWAGRGGGPPYHSGPPTGPRGGHHGGQAPFRGSANSTSTTYPRTQRFNTTSQPPPSPAQNYLADLPPIVPGGQKQKDMVDSSRLSKLEDEAKKLRELIAEKEAVGRRGKLEWERMEREGETASLRADLADEHLRNLNGEPMSNAAF</sequence>
<feature type="compositionally biased region" description="Polar residues" evidence="1">
    <location>
        <begin position="477"/>
        <end position="495"/>
    </location>
</feature>
<dbReference type="Proteomes" id="UP001365128">
    <property type="component" value="Unassembled WGS sequence"/>
</dbReference>
<gene>
    <name evidence="2" type="ORF">IWX46DRAFT_640626</name>
</gene>